<name>A0ABR8ER48_NOSLI</name>
<keyword evidence="2" id="KW-1185">Reference proteome</keyword>
<dbReference type="RefSeq" id="WP_190891912.1">
    <property type="nucleotide sequence ID" value="NZ_JACJTE010000004.1"/>
</dbReference>
<dbReference type="InterPro" id="IPR025458">
    <property type="entry name" value="DUF4278"/>
</dbReference>
<sequence>MKLYYRGLSYEYDLNKVGSRKVEQPFVPDHNLMYRGITYRVDPKSKVAEATLPQVAYKLSFRGITYFVNKTAQREVTAVSEPASTSKVAVLPFSEELKLQQ</sequence>
<evidence type="ECO:0000313" key="1">
    <source>
        <dbReference type="EMBL" id="MBD2560205.1"/>
    </source>
</evidence>
<comment type="caution">
    <text evidence="1">The sequence shown here is derived from an EMBL/GenBank/DDBJ whole genome shotgun (WGS) entry which is preliminary data.</text>
</comment>
<organism evidence="1 2">
    <name type="scientific">Nostoc linckia FACHB-391</name>
    <dbReference type="NCBI Taxonomy" id="2692906"/>
    <lineage>
        <taxon>Bacteria</taxon>
        <taxon>Bacillati</taxon>
        <taxon>Cyanobacteriota</taxon>
        <taxon>Cyanophyceae</taxon>
        <taxon>Nostocales</taxon>
        <taxon>Nostocaceae</taxon>
        <taxon>Nostoc</taxon>
    </lineage>
</organism>
<proteinExistence type="predicted"/>
<dbReference type="Pfam" id="PF14105">
    <property type="entry name" value="DUF4278"/>
    <property type="match status" value="1"/>
</dbReference>
<dbReference type="EMBL" id="JACJTE010000004">
    <property type="protein sequence ID" value="MBD2560205.1"/>
    <property type="molecule type" value="Genomic_DNA"/>
</dbReference>
<reference evidence="1 2" key="1">
    <citation type="journal article" date="2020" name="ISME J.">
        <title>Comparative genomics reveals insights into cyanobacterial evolution and habitat adaptation.</title>
        <authorList>
            <person name="Chen M.Y."/>
            <person name="Teng W.K."/>
            <person name="Zhao L."/>
            <person name="Hu C.X."/>
            <person name="Zhou Y.K."/>
            <person name="Han B.P."/>
            <person name="Song L.R."/>
            <person name="Shu W.S."/>
        </authorList>
    </citation>
    <scope>NUCLEOTIDE SEQUENCE [LARGE SCALE GENOMIC DNA]</scope>
    <source>
        <strain evidence="1 2">FACHB-391</strain>
    </source>
</reference>
<evidence type="ECO:0000313" key="2">
    <source>
        <dbReference type="Proteomes" id="UP000604661"/>
    </source>
</evidence>
<gene>
    <name evidence="1" type="ORF">H6G95_06120</name>
</gene>
<accession>A0ABR8ER48</accession>
<dbReference type="Proteomes" id="UP000604661">
    <property type="component" value="Unassembled WGS sequence"/>
</dbReference>
<protein>
    <submittedName>
        <fullName evidence="1">DUF4278 domain-containing protein</fullName>
    </submittedName>
</protein>